<comment type="subcellular location">
    <subcellularLocation>
        <location evidence="1">Cell membrane</location>
        <topology evidence="1">Multi-pass membrane protein</topology>
    </subcellularLocation>
</comment>
<evidence type="ECO:0000256" key="4">
    <source>
        <dbReference type="ARBA" id="ARBA00022475"/>
    </source>
</evidence>
<dbReference type="InterPro" id="IPR018461">
    <property type="entry name" value="Na/H_Antiport_NhaC-like_C"/>
</dbReference>
<evidence type="ECO:0000256" key="7">
    <source>
        <dbReference type="ARBA" id="ARBA00023136"/>
    </source>
</evidence>
<evidence type="ECO:0000256" key="8">
    <source>
        <dbReference type="ARBA" id="ARBA00038435"/>
    </source>
</evidence>
<evidence type="ECO:0000256" key="6">
    <source>
        <dbReference type="ARBA" id="ARBA00022989"/>
    </source>
</evidence>
<evidence type="ECO:0000259" key="10">
    <source>
        <dbReference type="Pfam" id="PF03553"/>
    </source>
</evidence>
<dbReference type="Pfam" id="PF03553">
    <property type="entry name" value="Na_H_antiporter"/>
    <property type="match status" value="1"/>
</dbReference>
<feature type="domain" description="Na+/H+ antiporter NhaC-like C-terminal" evidence="10">
    <location>
        <begin position="162"/>
        <end position="448"/>
    </location>
</feature>
<evidence type="ECO:0000313" key="12">
    <source>
        <dbReference type="Proteomes" id="UP000040453"/>
    </source>
</evidence>
<gene>
    <name evidence="11" type="primary">nhaC</name>
    <name evidence="11" type="ORF">BN997_04011</name>
</gene>
<feature type="transmembrane region" description="Helical" evidence="9">
    <location>
        <begin position="12"/>
        <end position="31"/>
    </location>
</feature>
<dbReference type="PANTHER" id="PTHR33451:SF6">
    <property type="entry name" value="NA(+)_H(+) ANTIPORTER NHAC"/>
    <property type="match status" value="1"/>
</dbReference>
<dbReference type="GO" id="GO:0015297">
    <property type="term" value="F:antiporter activity"/>
    <property type="evidence" value="ECO:0007669"/>
    <property type="project" value="UniProtKB-KW"/>
</dbReference>
<evidence type="ECO:0000256" key="3">
    <source>
        <dbReference type="ARBA" id="ARBA00022449"/>
    </source>
</evidence>
<dbReference type="RefSeq" id="WP_042534676.1">
    <property type="nucleotide sequence ID" value="NZ_CDGG01000001.1"/>
</dbReference>
<keyword evidence="3" id="KW-0050">Antiport</keyword>
<dbReference type="EMBL" id="CDGG01000001">
    <property type="protein sequence ID" value="CEI84077.1"/>
    <property type="molecule type" value="Genomic_DNA"/>
</dbReference>
<keyword evidence="2" id="KW-0813">Transport</keyword>
<dbReference type="AlphaFoldDB" id="A0A0A1MXE6"/>
<evidence type="ECO:0000256" key="5">
    <source>
        <dbReference type="ARBA" id="ARBA00022692"/>
    </source>
</evidence>
<dbReference type="OrthoDB" id="9762978at2"/>
<organism evidence="11 12">
    <name type="scientific">Oceanobacillus oncorhynchi</name>
    <dbReference type="NCBI Taxonomy" id="545501"/>
    <lineage>
        <taxon>Bacteria</taxon>
        <taxon>Bacillati</taxon>
        <taxon>Bacillota</taxon>
        <taxon>Bacilli</taxon>
        <taxon>Bacillales</taxon>
        <taxon>Bacillaceae</taxon>
        <taxon>Oceanobacillus</taxon>
    </lineage>
</organism>
<sequence>MNSIKAKHHPSLLVSVVFLILLVGIISFFMIGLEAAPHIPILIAIFILVGYGLWNKITYQSLQKAMGLGAGSAMGAVFLFFVIGILISSWMISGTIPVLMTTGLSLISTTWFYAVVFAITGIIGISLGSSLTTTATVGVALIGMAGAMDASLAITAGAIVSGAFFGDKMSPLSDTTNLASTIVGVDLFEHIKHISLTTIPAFIISFIAFAILSPSGSHASNNIAQYQEALQGTGLIHWSSWIPLIVLIGCTIIKLSAFLSLSISSVVASIIAIAVNKFPLSAIPAIWFGGYTGNSDFDPVNELITKGGLESMFFTIALVLLALSFGGLLFVTGILPAILEALQKRLKRTRSIIASTAGTAIGVNVFIGEQYLSILLTGETFQQIYERAGLTKKALSRTLEDAGTVINPLVPWSVCGVFIADVLGIPVLTYLPFAFFCLLSPVITILFGARTAKK</sequence>
<comment type="similarity">
    <text evidence="8">Belongs to the NhaC Na(+)/H(+) (TC 2.A.35) antiporter family.</text>
</comment>
<feature type="transmembrane region" description="Helical" evidence="9">
    <location>
        <begin position="104"/>
        <end position="127"/>
    </location>
</feature>
<feature type="transmembrane region" description="Helical" evidence="9">
    <location>
        <begin position="194"/>
        <end position="212"/>
    </location>
</feature>
<feature type="transmembrane region" description="Helical" evidence="9">
    <location>
        <begin position="66"/>
        <end position="92"/>
    </location>
</feature>
<dbReference type="InterPro" id="IPR052180">
    <property type="entry name" value="NhaC_Na-H+_Antiporter"/>
</dbReference>
<feature type="transmembrane region" description="Helical" evidence="9">
    <location>
        <begin position="312"/>
        <end position="339"/>
    </location>
</feature>
<keyword evidence="4" id="KW-1003">Cell membrane</keyword>
<keyword evidence="5 9" id="KW-0812">Transmembrane</keyword>
<reference evidence="11 12" key="1">
    <citation type="submission" date="2014-11" db="EMBL/GenBank/DDBJ databases">
        <authorList>
            <person name="Urmite Genomes Urmite Genomes"/>
        </authorList>
    </citation>
    <scope>NUCLEOTIDE SEQUENCE [LARGE SCALE GENOMIC DNA]</scope>
    <source>
        <strain evidence="11 12">Oc5</strain>
    </source>
</reference>
<keyword evidence="7 9" id="KW-0472">Membrane</keyword>
<name>A0A0A1MXE6_9BACI</name>
<evidence type="ECO:0000256" key="9">
    <source>
        <dbReference type="SAM" id="Phobius"/>
    </source>
</evidence>
<dbReference type="GO" id="GO:0005886">
    <property type="term" value="C:plasma membrane"/>
    <property type="evidence" value="ECO:0007669"/>
    <property type="project" value="UniProtKB-SubCell"/>
</dbReference>
<protein>
    <submittedName>
        <fullName evidence="11">Na(+)/H(+) antiporter NhaC</fullName>
    </submittedName>
</protein>
<feature type="transmembrane region" description="Helical" evidence="9">
    <location>
        <begin position="430"/>
        <end position="449"/>
    </location>
</feature>
<evidence type="ECO:0000313" key="11">
    <source>
        <dbReference type="EMBL" id="CEI84077.1"/>
    </source>
</evidence>
<keyword evidence="12" id="KW-1185">Reference proteome</keyword>
<accession>A0A0A1MXE6</accession>
<feature type="transmembrane region" description="Helical" evidence="9">
    <location>
        <begin position="37"/>
        <end position="54"/>
    </location>
</feature>
<feature type="transmembrane region" description="Helical" evidence="9">
    <location>
        <begin position="351"/>
        <end position="367"/>
    </location>
</feature>
<dbReference type="PANTHER" id="PTHR33451">
    <property type="entry name" value="MALATE-2H(+)/NA(+)-LACTATE ANTIPORTER"/>
    <property type="match status" value="1"/>
</dbReference>
<proteinExistence type="inferred from homology"/>
<evidence type="ECO:0000256" key="2">
    <source>
        <dbReference type="ARBA" id="ARBA00022448"/>
    </source>
</evidence>
<evidence type="ECO:0000256" key="1">
    <source>
        <dbReference type="ARBA" id="ARBA00004651"/>
    </source>
</evidence>
<feature type="transmembrane region" description="Helical" evidence="9">
    <location>
        <begin position="139"/>
        <end position="165"/>
    </location>
</feature>
<keyword evidence="6 9" id="KW-1133">Transmembrane helix</keyword>
<dbReference type="NCBIfam" id="TIGR00931">
    <property type="entry name" value="antiport_nhaC"/>
    <property type="match status" value="1"/>
</dbReference>
<dbReference type="InterPro" id="IPR004770">
    <property type="entry name" value="Na/H_antiport_NhaC"/>
</dbReference>
<dbReference type="Proteomes" id="UP000040453">
    <property type="component" value="Unassembled WGS sequence"/>
</dbReference>
<feature type="transmembrane region" description="Helical" evidence="9">
    <location>
        <begin position="244"/>
        <end position="275"/>
    </location>
</feature>
<dbReference type="STRING" id="545501.BN997_04011"/>